<evidence type="ECO:0000256" key="9">
    <source>
        <dbReference type="ARBA" id="ARBA00073215"/>
    </source>
</evidence>
<feature type="domain" description="HTH APSES-type" evidence="13">
    <location>
        <begin position="399"/>
        <end position="505"/>
    </location>
</feature>
<dbReference type="PANTHER" id="PTHR47792">
    <property type="entry name" value="PROTEIN SOK2-RELATED"/>
    <property type="match status" value="1"/>
</dbReference>
<dbReference type="GO" id="GO:0003700">
    <property type="term" value="F:DNA-binding transcription factor activity"/>
    <property type="evidence" value="ECO:0007669"/>
    <property type="project" value="TreeGrafter"/>
</dbReference>
<dbReference type="GO" id="GO:0045944">
    <property type="term" value="P:positive regulation of transcription by RNA polymerase II"/>
    <property type="evidence" value="ECO:0007669"/>
    <property type="project" value="TreeGrafter"/>
</dbReference>
<feature type="compositionally biased region" description="Low complexity" evidence="11">
    <location>
        <begin position="299"/>
        <end position="312"/>
    </location>
</feature>
<dbReference type="GO" id="GO:0005634">
    <property type="term" value="C:nucleus"/>
    <property type="evidence" value="ECO:0007669"/>
    <property type="project" value="TreeGrafter"/>
</dbReference>
<feature type="compositionally biased region" description="Acidic residues" evidence="11">
    <location>
        <begin position="90"/>
        <end position="100"/>
    </location>
</feature>
<keyword evidence="5" id="KW-0238">DNA-binding</keyword>
<dbReference type="InterPro" id="IPR018004">
    <property type="entry name" value="KilA/APSES_HTH"/>
</dbReference>
<feature type="region of interest" description="Disordered" evidence="11">
    <location>
        <begin position="659"/>
        <end position="867"/>
    </location>
</feature>
<sequence length="884" mass="94328">MCMTGNRLYSIPGLPVNQQRLTVYKNSNITCTYLPSLKSCFIIVNIIVVVLLVSVSSLPKSNLPALLPLGQPDQTSQSACTTPSHPQQREDEEEAAEEADEGEARLCKLAKIRKRSKVLAWVVLLRLFYLRVHDPVSAVLLALLASALRSEKLELPSISQVQTRSALDLPWYNHHASERPLFSGDKLPALSFAPAVSSASSPSSSPSTAVSSQQDSAVSLSSYSQASCEAKSPPSISAADGVGVSIGVGVGAGVGVGVGVAAGSMNQTQPYMDVQSSHLASSQPYTSQGTPTENSISHYPQYQQPSLLQPGPTAYAPSHNYPPQYGYSNGITSPPSNQPVPNPLNGQGPTQILPLPPLNSTAPNSHGYVPNSASQVQPYSSQTPYDTTGQIAPPGVKPRVTATLWEDEGSLCFQVEAKGVCVARREDNHMINGTKLLNVAGMTRGRRDGILKSEKIRHVVKIGPMHLKGVWIPFERALDFANKEKITDQLYPLFVHAIGSLLYHPVNENRANAIVTASDRRRIESSQPLGRPGPGAHPPPLHHHHSMQNPTTTHMSQPSSLATMPHPMPGRPPLDRAHTFPTPPTSASSLVGMPNQPGSYEWNGQNMSNGVQSSQPLPLESGMNGTRSMPTTPATTPPGANMSAMQAYQGQSAYSDSKAYYSSAPAPQSHYASHQPVSQQSISSQGNGQVNGSNGANTNEPESTEQHQGTDGEYINDSNGNYNSNRASYPAYPSTQAVGSMPSEHTPLPSEMAAPPPHQNGADKRSSGPWPSTYTPRSGAPSSVYSVMSDTRNSPANNSGTATYPDAYSASASTPSYSSSMNSSSKRSRDEDDVEEIPRSDSRGEGSVYEHKRRKTLIDSASGPIVPASISLQSVQSGNFPRRI</sequence>
<evidence type="ECO:0000259" key="13">
    <source>
        <dbReference type="PROSITE" id="PS51299"/>
    </source>
</evidence>
<gene>
    <name evidence="14" type="ORF">A7C99_5630</name>
</gene>
<dbReference type="PROSITE" id="PS51299">
    <property type="entry name" value="HTH_APSES"/>
    <property type="match status" value="1"/>
</dbReference>
<evidence type="ECO:0000256" key="5">
    <source>
        <dbReference type="ARBA" id="ARBA00023125"/>
    </source>
</evidence>
<evidence type="ECO:0000313" key="14">
    <source>
        <dbReference type="EMBL" id="OAL63240.1"/>
    </source>
</evidence>
<keyword evidence="4" id="KW-0805">Transcription regulation</keyword>
<evidence type="ECO:0000256" key="3">
    <source>
        <dbReference type="ARBA" id="ARBA00022969"/>
    </source>
</evidence>
<feature type="region of interest" description="Disordered" evidence="11">
    <location>
        <begin position="74"/>
        <end position="100"/>
    </location>
</feature>
<dbReference type="VEuPathDB" id="FungiDB:TERG_00714"/>
<evidence type="ECO:0000256" key="11">
    <source>
        <dbReference type="SAM" id="MobiDB-lite"/>
    </source>
</evidence>
<dbReference type="GO" id="GO:0043565">
    <property type="term" value="F:sequence-specific DNA binding"/>
    <property type="evidence" value="ECO:0007669"/>
    <property type="project" value="TreeGrafter"/>
</dbReference>
<proteinExistence type="inferred from homology"/>
<feature type="region of interest" description="Disordered" evidence="11">
    <location>
        <begin position="517"/>
        <end position="642"/>
    </location>
</feature>
<dbReference type="Pfam" id="PF04383">
    <property type="entry name" value="KilA-N"/>
    <property type="match status" value="1"/>
</dbReference>
<feature type="compositionally biased region" description="Basic and acidic residues" evidence="11">
    <location>
        <begin position="836"/>
        <end position="850"/>
    </location>
</feature>
<dbReference type="PANTHER" id="PTHR47792:SF1">
    <property type="entry name" value="PROTEIN SOK2-RELATED"/>
    <property type="match status" value="1"/>
</dbReference>
<feature type="compositionally biased region" description="Polar residues" evidence="11">
    <location>
        <begin position="326"/>
        <end position="335"/>
    </location>
</feature>
<accession>A0A178ET49</accession>
<evidence type="ECO:0000256" key="7">
    <source>
        <dbReference type="ARBA" id="ARBA00023321"/>
    </source>
</evidence>
<feature type="compositionally biased region" description="Low complexity" evidence="11">
    <location>
        <begin position="801"/>
        <end position="825"/>
    </location>
</feature>
<feature type="compositionally biased region" description="Low complexity" evidence="11">
    <location>
        <begin position="659"/>
        <end position="697"/>
    </location>
</feature>
<feature type="compositionally biased region" description="Polar residues" evidence="11">
    <location>
        <begin position="769"/>
        <end position="800"/>
    </location>
</feature>
<dbReference type="InterPro" id="IPR003163">
    <property type="entry name" value="Tscrpt_reg_HTH_APSES-type"/>
</dbReference>
<evidence type="ECO:0000256" key="10">
    <source>
        <dbReference type="ARBA" id="ARBA00073433"/>
    </source>
</evidence>
<dbReference type="FunFam" id="3.10.260.10:FF:000003">
    <property type="entry name" value="Ascospore maturation 1 protein"/>
    <property type="match status" value="1"/>
</dbReference>
<protein>
    <recommendedName>
        <fullName evidence="9">Cell pattern formation-associated protein STUA</fullName>
    </recommendedName>
    <alternativeName>
        <fullName evidence="2 10">Cell pattern formation-associated protein stuA</fullName>
    </alternativeName>
    <alternativeName>
        <fullName evidence="8">Stunted protein A</fullName>
    </alternativeName>
</protein>
<feature type="transmembrane region" description="Helical" evidence="12">
    <location>
        <begin position="33"/>
        <end position="53"/>
    </location>
</feature>
<dbReference type="GO" id="GO:0030435">
    <property type="term" value="P:sporulation resulting in formation of a cellular spore"/>
    <property type="evidence" value="ECO:0007669"/>
    <property type="project" value="UniProtKB-KW"/>
</dbReference>
<keyword evidence="12" id="KW-1133">Transmembrane helix</keyword>
<dbReference type="InterPro" id="IPR036887">
    <property type="entry name" value="HTH_APSES_sf"/>
</dbReference>
<dbReference type="InterPro" id="IPR029790">
    <property type="entry name" value="EFG1/Phd1/StuA"/>
</dbReference>
<feature type="compositionally biased region" description="Polar residues" evidence="11">
    <location>
        <begin position="74"/>
        <end position="86"/>
    </location>
</feature>
<comment type="caution">
    <text evidence="14">The sequence shown here is derived from an EMBL/GenBank/DDBJ whole genome shotgun (WGS) entry which is preliminary data.</text>
</comment>
<dbReference type="SMART" id="SM01252">
    <property type="entry name" value="KilA-N"/>
    <property type="match status" value="1"/>
</dbReference>
<keyword evidence="12" id="KW-0472">Membrane</keyword>
<dbReference type="Proteomes" id="UP000243015">
    <property type="component" value="Unassembled WGS sequence"/>
</dbReference>
<feature type="compositionally biased region" description="Polar residues" evidence="11">
    <location>
        <begin position="371"/>
        <end position="390"/>
    </location>
</feature>
<feature type="region of interest" description="Disordered" evidence="11">
    <location>
        <begin position="273"/>
        <end position="394"/>
    </location>
</feature>
<evidence type="ECO:0000256" key="6">
    <source>
        <dbReference type="ARBA" id="ARBA00023163"/>
    </source>
</evidence>
<feature type="compositionally biased region" description="Polar residues" evidence="11">
    <location>
        <begin position="273"/>
        <end position="298"/>
    </location>
</feature>
<keyword evidence="6" id="KW-0804">Transcription</keyword>
<evidence type="ECO:0000256" key="4">
    <source>
        <dbReference type="ARBA" id="ARBA00023015"/>
    </source>
</evidence>
<feature type="compositionally biased region" description="Polar residues" evidence="11">
    <location>
        <begin position="716"/>
        <end position="738"/>
    </location>
</feature>
<reference evidence="14 15" key="1">
    <citation type="submission" date="2016-05" db="EMBL/GenBank/DDBJ databases">
        <title>Genome sequencing of Trichophyton rubrum CMCC(F)T1i isolated from hair.</title>
        <authorList>
            <person name="Zhan P."/>
            <person name="Tao Y."/>
            <person name="Liu W."/>
        </authorList>
    </citation>
    <scope>NUCLEOTIDE SEQUENCE [LARGE SCALE GENOMIC DNA]</scope>
    <source>
        <strain evidence="15">CMCC(F)T1i</strain>
    </source>
</reference>
<dbReference type="AlphaFoldDB" id="A0A178ET49"/>
<evidence type="ECO:0000313" key="15">
    <source>
        <dbReference type="Proteomes" id="UP000243015"/>
    </source>
</evidence>
<evidence type="ECO:0000256" key="1">
    <source>
        <dbReference type="ARBA" id="ARBA00007247"/>
    </source>
</evidence>
<evidence type="ECO:0000256" key="2">
    <source>
        <dbReference type="ARBA" id="ARBA00019309"/>
    </source>
</evidence>
<feature type="compositionally biased region" description="Polar residues" evidence="11">
    <location>
        <begin position="547"/>
        <end position="562"/>
    </location>
</feature>
<comment type="similarity">
    <text evidence="1">Belongs to the EFG1/PHD1/stuA family.</text>
</comment>
<dbReference type="EMBL" id="LHPM01000018">
    <property type="protein sequence ID" value="OAL63240.1"/>
    <property type="molecule type" value="Genomic_DNA"/>
</dbReference>
<keyword evidence="7" id="KW-0183">Conidiation</keyword>
<dbReference type="Gene3D" id="3.10.260.10">
    <property type="entry name" value="Transcription regulator HTH, APSES-type DNA-binding domain"/>
    <property type="match status" value="1"/>
</dbReference>
<organism evidence="14 15">
    <name type="scientific">Trichophyton rubrum</name>
    <name type="common">Athlete's foot fungus</name>
    <name type="synonym">Epidermophyton rubrum</name>
    <dbReference type="NCBI Taxonomy" id="5551"/>
    <lineage>
        <taxon>Eukaryota</taxon>
        <taxon>Fungi</taxon>
        <taxon>Dikarya</taxon>
        <taxon>Ascomycota</taxon>
        <taxon>Pezizomycotina</taxon>
        <taxon>Eurotiomycetes</taxon>
        <taxon>Eurotiomycetidae</taxon>
        <taxon>Onygenales</taxon>
        <taxon>Arthrodermataceae</taxon>
        <taxon>Trichophyton</taxon>
    </lineage>
</organism>
<evidence type="ECO:0000256" key="12">
    <source>
        <dbReference type="SAM" id="Phobius"/>
    </source>
</evidence>
<dbReference type="SUPFAM" id="SSF54616">
    <property type="entry name" value="DNA-binding domain of Mlu1-box binding protein MBP1"/>
    <property type="match status" value="1"/>
</dbReference>
<keyword evidence="12" id="KW-0812">Transmembrane</keyword>
<feature type="compositionally biased region" description="Polar residues" evidence="11">
    <location>
        <begin position="596"/>
        <end position="616"/>
    </location>
</feature>
<keyword evidence="3" id="KW-0749">Sporulation</keyword>
<evidence type="ECO:0000256" key="8">
    <source>
        <dbReference type="ARBA" id="ARBA00031907"/>
    </source>
</evidence>
<name>A0A178ET49_TRIRU</name>
<dbReference type="GO" id="GO:0048315">
    <property type="term" value="P:conidium formation"/>
    <property type="evidence" value="ECO:0007669"/>
    <property type="project" value="UniProtKB-KW"/>
</dbReference>